<keyword evidence="2" id="KW-0808">Transferase</keyword>
<sequence length="340" mass="37902">MSAFELDTSKLEGYLAEHIDGFKGPMTAEKFAGGQSNPTYLLSAESGSYVLRRKPPGELLKSAHAVDREFRVMSALAATDVPVPKMRVLCEDDSIIGSMFYVMDFVEGRIFWNAALPEQSNSERSAIYDAMNQVLVALHSVDVDAVGLSDYGKPGNYFERQISRWTKQYRASETEKIPAMEKLIQWLEENRPEGDGLVCINHGDFRLDNMMFHPSENRVVALLDWELSTLGHPYADLAYQCMQWRIPTDAAIPGLGGLDREALGIPSEADYVARYCERRGIAEIPHWTFYIAFAFFRLSAILQGIQKRALDGNASSDKATAYGALARPLAELGLQTIEKG</sequence>
<proteinExistence type="predicted"/>
<comment type="caution">
    <text evidence="2">The sequence shown here is derived from an EMBL/GenBank/DDBJ whole genome shotgun (WGS) entry which is preliminary data.</text>
</comment>
<dbReference type="InterPro" id="IPR041726">
    <property type="entry name" value="ACAD10_11_N"/>
</dbReference>
<keyword evidence="2" id="KW-0418">Kinase</keyword>
<dbReference type="EMBL" id="JACHWY010000003">
    <property type="protein sequence ID" value="MBB3048511.1"/>
    <property type="molecule type" value="Genomic_DNA"/>
</dbReference>
<dbReference type="InterPro" id="IPR052898">
    <property type="entry name" value="ACAD10-like"/>
</dbReference>
<protein>
    <submittedName>
        <fullName evidence="2">Aminoglycoside phosphotransferase (APT) family kinase protein</fullName>
    </submittedName>
</protein>
<dbReference type="Gene3D" id="3.90.1200.10">
    <property type="match status" value="1"/>
</dbReference>
<feature type="domain" description="Aminoglycoside phosphotransferase" evidence="1">
    <location>
        <begin position="28"/>
        <end position="251"/>
    </location>
</feature>
<dbReference type="Proteomes" id="UP000537130">
    <property type="component" value="Unassembled WGS sequence"/>
</dbReference>
<name>A0A7W4Z826_9GAMM</name>
<reference evidence="2 3" key="1">
    <citation type="submission" date="2020-08" db="EMBL/GenBank/DDBJ databases">
        <title>Genomic Encyclopedia of Type Strains, Phase III (KMG-III): the genomes of soil and plant-associated and newly described type strains.</title>
        <authorList>
            <person name="Whitman W."/>
        </authorList>
    </citation>
    <scope>NUCLEOTIDE SEQUENCE [LARGE SCALE GENOMIC DNA]</scope>
    <source>
        <strain evidence="2 3">CECT 8654</strain>
    </source>
</reference>
<dbReference type="InterPro" id="IPR011009">
    <property type="entry name" value="Kinase-like_dom_sf"/>
</dbReference>
<dbReference type="PANTHER" id="PTHR47829:SF3">
    <property type="entry name" value="AMINOGLYCOSIDE PHOSPHOTRANSFERASE DOMAIN-CONTAINING PROTEIN"/>
    <property type="match status" value="1"/>
</dbReference>
<dbReference type="Pfam" id="PF01636">
    <property type="entry name" value="APH"/>
    <property type="match status" value="1"/>
</dbReference>
<evidence type="ECO:0000313" key="2">
    <source>
        <dbReference type="EMBL" id="MBB3048511.1"/>
    </source>
</evidence>
<organism evidence="2 3">
    <name type="scientific">Litorivivens lipolytica</name>
    <dbReference type="NCBI Taxonomy" id="1524264"/>
    <lineage>
        <taxon>Bacteria</taxon>
        <taxon>Pseudomonadati</taxon>
        <taxon>Pseudomonadota</taxon>
        <taxon>Gammaproteobacteria</taxon>
        <taxon>Litorivivens</taxon>
    </lineage>
</organism>
<keyword evidence="3" id="KW-1185">Reference proteome</keyword>
<dbReference type="CDD" id="cd05154">
    <property type="entry name" value="ACAD10_11_N-like"/>
    <property type="match status" value="1"/>
</dbReference>
<gene>
    <name evidence="2" type="ORF">FHR99_002785</name>
</gene>
<dbReference type="AlphaFoldDB" id="A0A7W4Z826"/>
<dbReference type="Gene3D" id="3.30.200.20">
    <property type="entry name" value="Phosphorylase Kinase, domain 1"/>
    <property type="match status" value="1"/>
</dbReference>
<evidence type="ECO:0000313" key="3">
    <source>
        <dbReference type="Proteomes" id="UP000537130"/>
    </source>
</evidence>
<dbReference type="PANTHER" id="PTHR47829">
    <property type="entry name" value="HYDROLASE, PUTATIVE (AFU_ORTHOLOGUE AFUA_1G12880)-RELATED"/>
    <property type="match status" value="1"/>
</dbReference>
<dbReference type="RefSeq" id="WP_183411293.1">
    <property type="nucleotide sequence ID" value="NZ_JACHWY010000003.1"/>
</dbReference>
<dbReference type="GO" id="GO:0016301">
    <property type="term" value="F:kinase activity"/>
    <property type="evidence" value="ECO:0007669"/>
    <property type="project" value="UniProtKB-KW"/>
</dbReference>
<dbReference type="SUPFAM" id="SSF56112">
    <property type="entry name" value="Protein kinase-like (PK-like)"/>
    <property type="match status" value="1"/>
</dbReference>
<accession>A0A7W4Z826</accession>
<evidence type="ECO:0000259" key="1">
    <source>
        <dbReference type="Pfam" id="PF01636"/>
    </source>
</evidence>
<dbReference type="InterPro" id="IPR002575">
    <property type="entry name" value="Aminoglycoside_PTrfase"/>
</dbReference>